<dbReference type="AlphaFoldDB" id="F1KXK8"/>
<dbReference type="PANTHER" id="PTHR18898">
    <property type="entry name" value="NUCLEOPROTEIN TPR-RELATED"/>
    <property type="match status" value="1"/>
</dbReference>
<dbReference type="GO" id="GO:0005643">
    <property type="term" value="C:nuclear pore"/>
    <property type="evidence" value="ECO:0007669"/>
    <property type="project" value="TreeGrafter"/>
</dbReference>
<proteinExistence type="evidence at transcript level"/>
<feature type="coiled-coil region" evidence="1">
    <location>
        <begin position="102"/>
        <end position="178"/>
    </location>
</feature>
<evidence type="ECO:0000256" key="1">
    <source>
        <dbReference type="SAM" id="Coils"/>
    </source>
</evidence>
<dbReference type="PANTHER" id="PTHR18898:SF2">
    <property type="entry name" value="NUCLEOPROTEIN TPR"/>
    <property type="match status" value="1"/>
</dbReference>
<accession>F1KXK8</accession>
<feature type="compositionally biased region" description="Basic and acidic residues" evidence="2">
    <location>
        <begin position="703"/>
        <end position="712"/>
    </location>
</feature>
<organism evidence="3">
    <name type="scientific">Ascaris suum</name>
    <name type="common">Pig roundworm</name>
    <name type="synonym">Ascaris lumbricoides</name>
    <dbReference type="NCBI Taxonomy" id="6253"/>
    <lineage>
        <taxon>Eukaryota</taxon>
        <taxon>Metazoa</taxon>
        <taxon>Ecdysozoa</taxon>
        <taxon>Nematoda</taxon>
        <taxon>Chromadorea</taxon>
        <taxon>Rhabditida</taxon>
        <taxon>Spirurina</taxon>
        <taxon>Ascaridomorpha</taxon>
        <taxon>Ascaridoidea</taxon>
        <taxon>Ascarididae</taxon>
        <taxon>Ascaris</taxon>
    </lineage>
</organism>
<dbReference type="SUPFAM" id="SSF57997">
    <property type="entry name" value="Tropomyosin"/>
    <property type="match status" value="1"/>
</dbReference>
<feature type="region of interest" description="Disordered" evidence="2">
    <location>
        <begin position="700"/>
        <end position="728"/>
    </location>
</feature>
<dbReference type="Gene3D" id="1.10.287.1490">
    <property type="match status" value="1"/>
</dbReference>
<feature type="coiled-coil region" evidence="1">
    <location>
        <begin position="33"/>
        <end position="67"/>
    </location>
</feature>
<evidence type="ECO:0000256" key="2">
    <source>
        <dbReference type="SAM" id="MobiDB-lite"/>
    </source>
</evidence>
<feature type="coiled-coil region" evidence="1">
    <location>
        <begin position="214"/>
        <end position="596"/>
    </location>
</feature>
<reference evidence="3" key="1">
    <citation type="journal article" date="2011" name="Genome Res.">
        <title>Deep small RNA sequencing from the nematode Ascaris reveals conservation, functional diversification, and novel developmental profiles.</title>
        <authorList>
            <person name="Wang J."/>
            <person name="Czech B."/>
            <person name="Crunk A."/>
            <person name="Wallace A."/>
            <person name="Mitreva M."/>
            <person name="Hannon G.J."/>
            <person name="Davis R.E."/>
        </authorList>
    </citation>
    <scope>NUCLEOTIDE SEQUENCE</scope>
</reference>
<dbReference type="GO" id="GO:0006406">
    <property type="term" value="P:mRNA export from nucleus"/>
    <property type="evidence" value="ECO:0007669"/>
    <property type="project" value="TreeGrafter"/>
</dbReference>
<feature type="compositionally biased region" description="Polar residues" evidence="2">
    <location>
        <begin position="713"/>
        <end position="722"/>
    </location>
</feature>
<keyword evidence="1" id="KW-0175">Coiled coil</keyword>
<dbReference type="GO" id="GO:0017056">
    <property type="term" value="F:structural constituent of nuclear pore"/>
    <property type="evidence" value="ECO:0007669"/>
    <property type="project" value="TreeGrafter"/>
</dbReference>
<sequence length="748" mass="86112">MLRKTDEFHVALEGLANAHRTSEDGRVNALQELETKKFEISDLESRLENAEQRLTTLQQEYINVDKERDVLNDSLRRFQAIITRNASIIPEGGEIFTGPIDVQTIDVHVQKLMNRVEKLEREKNEYRDSLSRLKRKNSDSHVAINKSDTFYRSIEERVADVEEERRAVEVKLTSAKQLLRSQEEALKLRDEERHQMRSKIVAFELETRGKEAQLRHLNELVKTLRAELEAAQNDVRKLREREEQWDTSRFQLESKMRDHDGETQRVSMLMATFETERQSLNESLKKLASQLQASESKNADLKDDVDKLKRDLTKAERTEAELRRNLDEQTHLAQAAQHLKEQLTTIQTELATANNRKQQLEIELSNVRAELRDHKQHLRDAINRLSDLQRQLQDSHAEKNRLSDKICTLEKTISSQRSTENDLRQQLSTVGSERKTLQTELDDLRRRIEQFESAKQSAHEKIDELSKIRITLLKKIETLEKEKRSAESVISETALQREAIERSLSALERENKELYRNCAQLQQQIAQLEMDNGNRLIALTNKQKEEHERFVQSVRAEKAQVERIIENRDRTQKNRIKQLENQLAIIRGQLNNERLKRRDATDRILINDMSKLGGSVFGLNNNGISSATAGYPFAQGLDYTLSHSAYSSHYTSPPSFKFTPVISSPVGGANIPYRATSTPFGVNEPAETVQETYTSSFHMKSASSDEVKEVSKQEMTIGTSDSTETKKKTTIVVHMKGTRSSTESDSSN</sequence>
<protein>
    <submittedName>
        <fullName evidence="3">227 kDa spindle-and centromere-associated protein</fullName>
    </submittedName>
</protein>
<evidence type="ECO:0000313" key="3">
    <source>
        <dbReference type="EMBL" id="ADY42612.1"/>
    </source>
</evidence>
<name>F1KXK8_ASCSU</name>
<dbReference type="EMBL" id="JI167582">
    <property type="protein sequence ID" value="ADY42612.1"/>
    <property type="molecule type" value="mRNA"/>
</dbReference>